<feature type="non-terminal residue" evidence="1">
    <location>
        <position position="110"/>
    </location>
</feature>
<evidence type="ECO:0000313" key="1">
    <source>
        <dbReference type="EMBL" id="ETN69612.1"/>
    </source>
</evidence>
<keyword evidence="2" id="KW-1185">Reference proteome</keyword>
<accession>W2SLJ9</accession>
<reference evidence="2" key="1">
    <citation type="journal article" date="2014" name="Nat. Genet.">
        <title>Genome of the human hookworm Necator americanus.</title>
        <authorList>
            <person name="Tang Y.T."/>
            <person name="Gao X."/>
            <person name="Rosa B.A."/>
            <person name="Abubucker S."/>
            <person name="Hallsworth-Pepin K."/>
            <person name="Martin J."/>
            <person name="Tyagi R."/>
            <person name="Heizer E."/>
            <person name="Zhang X."/>
            <person name="Bhonagiri-Palsikar V."/>
            <person name="Minx P."/>
            <person name="Warren W.C."/>
            <person name="Wang Q."/>
            <person name="Zhan B."/>
            <person name="Hotez P.J."/>
            <person name="Sternberg P.W."/>
            <person name="Dougall A."/>
            <person name="Gaze S.T."/>
            <person name="Mulvenna J."/>
            <person name="Sotillo J."/>
            <person name="Ranganathan S."/>
            <person name="Rabelo E.M."/>
            <person name="Wilson R.K."/>
            <person name="Felgner P.L."/>
            <person name="Bethony J."/>
            <person name="Hawdon J.M."/>
            <person name="Gasser R.B."/>
            <person name="Loukas A."/>
            <person name="Mitreva M."/>
        </authorList>
    </citation>
    <scope>NUCLEOTIDE SEQUENCE [LARGE SCALE GENOMIC DNA]</scope>
</reference>
<sequence>MFTQGHAHFPGINNRKHLSIASIPTVTSHSTAPMSYYPNQYPAAYPGYSPYGQHQPSPYVYPTPPPPVVYQPPVRCLTVRSRASDLNLLILLIDRLIRSTFVMLISSALF</sequence>
<proteinExistence type="predicted"/>
<protein>
    <submittedName>
        <fullName evidence="1">Uncharacterized protein</fullName>
    </submittedName>
</protein>
<dbReference type="KEGG" id="nai:NECAME_05194"/>
<dbReference type="Proteomes" id="UP000053676">
    <property type="component" value="Unassembled WGS sequence"/>
</dbReference>
<dbReference type="EMBL" id="KI669074">
    <property type="protein sequence ID" value="ETN69612.1"/>
    <property type="molecule type" value="Genomic_DNA"/>
</dbReference>
<gene>
    <name evidence="1" type="ORF">NECAME_05194</name>
</gene>
<evidence type="ECO:0000313" key="2">
    <source>
        <dbReference type="Proteomes" id="UP000053676"/>
    </source>
</evidence>
<name>W2SLJ9_NECAM</name>
<organism evidence="1 2">
    <name type="scientific">Necator americanus</name>
    <name type="common">Human hookworm</name>
    <dbReference type="NCBI Taxonomy" id="51031"/>
    <lineage>
        <taxon>Eukaryota</taxon>
        <taxon>Metazoa</taxon>
        <taxon>Ecdysozoa</taxon>
        <taxon>Nematoda</taxon>
        <taxon>Chromadorea</taxon>
        <taxon>Rhabditida</taxon>
        <taxon>Rhabditina</taxon>
        <taxon>Rhabditomorpha</taxon>
        <taxon>Strongyloidea</taxon>
        <taxon>Ancylostomatidae</taxon>
        <taxon>Bunostominae</taxon>
        <taxon>Necator</taxon>
    </lineage>
</organism>
<dbReference type="AlphaFoldDB" id="W2SLJ9"/>